<dbReference type="RefSeq" id="XP_005826168.1">
    <property type="nucleotide sequence ID" value="XM_005826111.1"/>
</dbReference>
<dbReference type="EnsemblProtists" id="EKX39188">
    <property type="protein sequence ID" value="EKX39188"/>
    <property type="gene ID" value="GUITHDRAFT_114618"/>
</dbReference>
<feature type="compositionally biased region" description="Basic residues" evidence="3">
    <location>
        <begin position="992"/>
        <end position="1001"/>
    </location>
</feature>
<dbReference type="SUPFAM" id="SSF81901">
    <property type="entry name" value="HCP-like"/>
    <property type="match status" value="2"/>
</dbReference>
<feature type="compositionally biased region" description="Basic and acidic residues" evidence="3">
    <location>
        <begin position="921"/>
        <end position="930"/>
    </location>
</feature>
<dbReference type="GeneID" id="17295947"/>
<dbReference type="SMART" id="SM00028">
    <property type="entry name" value="TPR"/>
    <property type="match status" value="3"/>
</dbReference>
<dbReference type="InterPro" id="IPR006597">
    <property type="entry name" value="Sel1-like"/>
</dbReference>
<feature type="region of interest" description="Disordered" evidence="3">
    <location>
        <begin position="976"/>
        <end position="1001"/>
    </location>
</feature>
<evidence type="ECO:0000313" key="8">
    <source>
        <dbReference type="Proteomes" id="UP000011087"/>
    </source>
</evidence>
<feature type="compositionally biased region" description="Polar residues" evidence="3">
    <location>
        <begin position="720"/>
        <end position="733"/>
    </location>
</feature>
<dbReference type="Proteomes" id="UP000011087">
    <property type="component" value="Unassembled WGS sequence"/>
</dbReference>
<dbReference type="InterPro" id="IPR050767">
    <property type="entry name" value="Sel1_AlgK"/>
</dbReference>
<evidence type="ECO:0000256" key="4">
    <source>
        <dbReference type="SAM" id="SignalP"/>
    </source>
</evidence>
<dbReference type="Gene3D" id="1.25.40.10">
    <property type="entry name" value="Tetratricopeptide repeat domain"/>
    <property type="match status" value="2"/>
</dbReference>
<dbReference type="SMART" id="SM00671">
    <property type="entry name" value="SEL1"/>
    <property type="match status" value="5"/>
</dbReference>
<dbReference type="InterPro" id="IPR013761">
    <property type="entry name" value="SAM/pointed_sf"/>
</dbReference>
<gene>
    <name evidence="6" type="ORF">GUITHDRAFT_114618</name>
</gene>
<feature type="repeat" description="TPR" evidence="2">
    <location>
        <begin position="323"/>
        <end position="356"/>
    </location>
</feature>
<keyword evidence="2" id="KW-0802">TPR repeat</keyword>
<dbReference type="CDD" id="cd09487">
    <property type="entry name" value="SAM_superfamily"/>
    <property type="match status" value="1"/>
</dbReference>
<feature type="domain" description="SAM" evidence="5">
    <location>
        <begin position="837"/>
        <end position="905"/>
    </location>
</feature>
<evidence type="ECO:0000259" key="5">
    <source>
        <dbReference type="PROSITE" id="PS50105"/>
    </source>
</evidence>
<feature type="region of interest" description="Disordered" evidence="3">
    <location>
        <begin position="715"/>
        <end position="743"/>
    </location>
</feature>
<feature type="signal peptide" evidence="4">
    <location>
        <begin position="1"/>
        <end position="21"/>
    </location>
</feature>
<reference evidence="7" key="3">
    <citation type="submission" date="2015-06" db="UniProtKB">
        <authorList>
            <consortium name="EnsemblProtists"/>
        </authorList>
    </citation>
    <scope>IDENTIFICATION</scope>
</reference>
<evidence type="ECO:0000313" key="6">
    <source>
        <dbReference type="EMBL" id="EKX39188.1"/>
    </source>
</evidence>
<dbReference type="KEGG" id="gtt:GUITHDRAFT_114618"/>
<dbReference type="InterPro" id="IPR001660">
    <property type="entry name" value="SAM"/>
</dbReference>
<accession>L1ISG9</accession>
<keyword evidence="4" id="KW-0732">Signal</keyword>
<evidence type="ECO:0000256" key="1">
    <source>
        <dbReference type="ARBA" id="ARBA00038101"/>
    </source>
</evidence>
<dbReference type="InterPro" id="IPR019734">
    <property type="entry name" value="TPR_rpt"/>
</dbReference>
<dbReference type="EMBL" id="JH993041">
    <property type="protein sequence ID" value="EKX39188.1"/>
    <property type="molecule type" value="Genomic_DNA"/>
</dbReference>
<dbReference type="PANTHER" id="PTHR11102">
    <property type="entry name" value="SEL-1-LIKE PROTEIN"/>
    <property type="match status" value="1"/>
</dbReference>
<reference evidence="6 8" key="1">
    <citation type="journal article" date="2012" name="Nature">
        <title>Algal genomes reveal evolutionary mosaicism and the fate of nucleomorphs.</title>
        <authorList>
            <consortium name="DOE Joint Genome Institute"/>
            <person name="Curtis B.A."/>
            <person name="Tanifuji G."/>
            <person name="Burki F."/>
            <person name="Gruber A."/>
            <person name="Irimia M."/>
            <person name="Maruyama S."/>
            <person name="Arias M.C."/>
            <person name="Ball S.G."/>
            <person name="Gile G.H."/>
            <person name="Hirakawa Y."/>
            <person name="Hopkins J.F."/>
            <person name="Kuo A."/>
            <person name="Rensing S.A."/>
            <person name="Schmutz J."/>
            <person name="Symeonidi A."/>
            <person name="Elias M."/>
            <person name="Eveleigh R.J."/>
            <person name="Herman E.K."/>
            <person name="Klute M.J."/>
            <person name="Nakayama T."/>
            <person name="Obornik M."/>
            <person name="Reyes-Prieto A."/>
            <person name="Armbrust E.V."/>
            <person name="Aves S.J."/>
            <person name="Beiko R.G."/>
            <person name="Coutinho P."/>
            <person name="Dacks J.B."/>
            <person name="Durnford D.G."/>
            <person name="Fast N.M."/>
            <person name="Green B.R."/>
            <person name="Grisdale C.J."/>
            <person name="Hempel F."/>
            <person name="Henrissat B."/>
            <person name="Hoppner M.P."/>
            <person name="Ishida K."/>
            <person name="Kim E."/>
            <person name="Koreny L."/>
            <person name="Kroth P.G."/>
            <person name="Liu Y."/>
            <person name="Malik S.B."/>
            <person name="Maier U.G."/>
            <person name="McRose D."/>
            <person name="Mock T."/>
            <person name="Neilson J.A."/>
            <person name="Onodera N.T."/>
            <person name="Poole A.M."/>
            <person name="Pritham E.J."/>
            <person name="Richards T.A."/>
            <person name="Rocap G."/>
            <person name="Roy S.W."/>
            <person name="Sarai C."/>
            <person name="Schaack S."/>
            <person name="Shirato S."/>
            <person name="Slamovits C.H."/>
            <person name="Spencer D.F."/>
            <person name="Suzuki S."/>
            <person name="Worden A.Z."/>
            <person name="Zauner S."/>
            <person name="Barry K."/>
            <person name="Bell C."/>
            <person name="Bharti A.K."/>
            <person name="Crow J.A."/>
            <person name="Grimwood J."/>
            <person name="Kramer R."/>
            <person name="Lindquist E."/>
            <person name="Lucas S."/>
            <person name="Salamov A."/>
            <person name="McFadden G.I."/>
            <person name="Lane C.E."/>
            <person name="Keeling P.J."/>
            <person name="Gray M.W."/>
            <person name="Grigoriev I.V."/>
            <person name="Archibald J.M."/>
        </authorList>
    </citation>
    <scope>NUCLEOTIDE SEQUENCE</scope>
    <source>
        <strain evidence="6 8">CCMP2712</strain>
    </source>
</reference>
<dbReference type="eggNOG" id="KOG1550">
    <property type="taxonomic scope" value="Eukaryota"/>
</dbReference>
<reference evidence="8" key="2">
    <citation type="submission" date="2012-11" db="EMBL/GenBank/DDBJ databases">
        <authorList>
            <person name="Kuo A."/>
            <person name="Curtis B.A."/>
            <person name="Tanifuji G."/>
            <person name="Burki F."/>
            <person name="Gruber A."/>
            <person name="Irimia M."/>
            <person name="Maruyama S."/>
            <person name="Arias M.C."/>
            <person name="Ball S.G."/>
            <person name="Gile G.H."/>
            <person name="Hirakawa Y."/>
            <person name="Hopkins J.F."/>
            <person name="Rensing S.A."/>
            <person name="Schmutz J."/>
            <person name="Symeonidi A."/>
            <person name="Elias M."/>
            <person name="Eveleigh R.J."/>
            <person name="Herman E.K."/>
            <person name="Klute M.J."/>
            <person name="Nakayama T."/>
            <person name="Obornik M."/>
            <person name="Reyes-Prieto A."/>
            <person name="Armbrust E.V."/>
            <person name="Aves S.J."/>
            <person name="Beiko R.G."/>
            <person name="Coutinho P."/>
            <person name="Dacks J.B."/>
            <person name="Durnford D.G."/>
            <person name="Fast N.M."/>
            <person name="Green B.R."/>
            <person name="Grisdale C."/>
            <person name="Hempe F."/>
            <person name="Henrissat B."/>
            <person name="Hoppner M.P."/>
            <person name="Ishida K.-I."/>
            <person name="Kim E."/>
            <person name="Koreny L."/>
            <person name="Kroth P.G."/>
            <person name="Liu Y."/>
            <person name="Malik S.-B."/>
            <person name="Maier U.G."/>
            <person name="McRose D."/>
            <person name="Mock T."/>
            <person name="Neilson J.A."/>
            <person name="Onodera N.T."/>
            <person name="Poole A.M."/>
            <person name="Pritham E.J."/>
            <person name="Richards T.A."/>
            <person name="Rocap G."/>
            <person name="Roy S.W."/>
            <person name="Sarai C."/>
            <person name="Schaack S."/>
            <person name="Shirato S."/>
            <person name="Slamovits C.H."/>
            <person name="Spencer D.F."/>
            <person name="Suzuki S."/>
            <person name="Worden A.Z."/>
            <person name="Zauner S."/>
            <person name="Barry K."/>
            <person name="Bell C."/>
            <person name="Bharti A.K."/>
            <person name="Crow J.A."/>
            <person name="Grimwood J."/>
            <person name="Kramer R."/>
            <person name="Lindquist E."/>
            <person name="Lucas S."/>
            <person name="Salamov A."/>
            <person name="McFadden G.I."/>
            <person name="Lane C.E."/>
            <person name="Keeling P.J."/>
            <person name="Gray M.W."/>
            <person name="Grigoriev I.V."/>
            <person name="Archibald J.M."/>
        </authorList>
    </citation>
    <scope>NUCLEOTIDE SEQUENCE</scope>
    <source>
        <strain evidence="8">CCMP2712</strain>
    </source>
</reference>
<dbReference type="eggNOG" id="KOG0543">
    <property type="taxonomic scope" value="Eukaryota"/>
</dbReference>
<protein>
    <recommendedName>
        <fullName evidence="5">SAM domain-containing protein</fullName>
    </recommendedName>
</protein>
<dbReference type="Pfam" id="PF08238">
    <property type="entry name" value="Sel1"/>
    <property type="match status" value="5"/>
</dbReference>
<dbReference type="SUPFAM" id="SSF48452">
    <property type="entry name" value="TPR-like"/>
    <property type="match status" value="1"/>
</dbReference>
<dbReference type="HOGENOM" id="CLU_299663_0_0_1"/>
<proteinExistence type="inferred from homology"/>
<dbReference type="PaxDb" id="55529-EKX39188"/>
<feature type="chain" id="PRO_5008770425" description="SAM domain-containing protein" evidence="4">
    <location>
        <begin position="22"/>
        <end position="1001"/>
    </location>
</feature>
<feature type="region of interest" description="Disordered" evidence="3">
    <location>
        <begin position="909"/>
        <end position="944"/>
    </location>
</feature>
<dbReference type="SUPFAM" id="SSF47769">
    <property type="entry name" value="SAM/Pointed domain"/>
    <property type="match status" value="1"/>
</dbReference>
<dbReference type="AlphaFoldDB" id="L1ISG9"/>
<organism evidence="6">
    <name type="scientific">Guillardia theta (strain CCMP2712)</name>
    <name type="common">Cryptophyte</name>
    <dbReference type="NCBI Taxonomy" id="905079"/>
    <lineage>
        <taxon>Eukaryota</taxon>
        <taxon>Cryptophyceae</taxon>
        <taxon>Pyrenomonadales</taxon>
        <taxon>Geminigeraceae</taxon>
        <taxon>Guillardia</taxon>
    </lineage>
</organism>
<sequence length="1001" mass="112430">MRGAGRLTVLMAAWLGGMARGYERMVRREERRAWPLPASPLAGLRAMARGGKMLRLRGGNGALEDLPLLSDKFDEKELQEIHAAGSMDNMWERRIEETMLSGGNQSQYETLIDPQGLFDGFPSDWRRWKLKETHVGLLVPKNFTYTRSLHNNFDSNEMAVIVRNDGSKRFCKVVACDDDGALRNGEEVGKSYVVKLENDEKTNKGITRVERAENIGKISPATLEEEHVLDEICRTEAAIALKNMGNDALNMSLYDLAIAKYGKALQYIEDLVSEESQDLQTSKTQSEFVKININMAFAHLKSQRYQQCIVACERALKIDQNNTKALYRAGIAYRSLQKMEEAKFFFLQVFRQRPSDEVVKRELSQCYNKAHEMVRDVNAVLDSLPPDVLRTLRDPHPPSKTDYKSGLEDWVNFNQTSLNRDTLNINNTKTFNFLKLLADKDNVMDAQYNIGCYYAEGKGVDVNQTQARFYFRKAAEQGHARAQVNLAIYLSGKGKGGPPNVTEAALWYEKAAQQDDMRAQRMLGVCYMEGVGVDKDPYMAVKWYAKAARQNDTKAQYNLAIAYMERREEVKDEHKAAKWFWRAANLGDAQAMYNLGCLYAEGVGVARDTSKASRWFAEAASRGFSTEINDSKMPPPRALEAGKVSKHLSRVCFLRLMSRYHGSSPPSKQNISVEEQRLFPGPSGLVKEFKEEAPVPAQAKVPSTILEKIPKYLKPKDSEQVTPQSCVSNSSASAPAMNKPPSQGKEVLVGAEPLMQKAVCGLRVRLAASCLGSGIKGEKGCGTIQWVGNGGKVCHVRWDENEAFDYSYSVGHNGFYDLQAVQDPRSVKKEPTKASSWTTQGVLQFLESFRPTFGEKTDMYKESMAKEDIDGKALLQLQSEDLKELKFSLGHRKHLLEELDKLKSGIVVEKDLAKDPPPNEEAEKPKRDEDSILTEKFSSHGPPRLAELDFKRQAQACAAALGNVKPLPQFAVDDELLEGEETSPSGDSLFRRTLRKRQQEY</sequence>
<dbReference type="SMART" id="SM00454">
    <property type="entry name" value="SAM"/>
    <property type="match status" value="1"/>
</dbReference>
<dbReference type="PROSITE" id="PS50105">
    <property type="entry name" value="SAM_DOMAIN"/>
    <property type="match status" value="1"/>
</dbReference>
<keyword evidence="8" id="KW-1185">Reference proteome</keyword>
<dbReference type="Pfam" id="PF00536">
    <property type="entry name" value="SAM_1"/>
    <property type="match status" value="1"/>
</dbReference>
<dbReference type="PANTHER" id="PTHR11102:SF160">
    <property type="entry name" value="ERAD-ASSOCIATED E3 UBIQUITIN-PROTEIN LIGASE COMPONENT HRD3"/>
    <property type="match status" value="1"/>
</dbReference>
<dbReference type="STRING" id="905079.L1ISG9"/>
<evidence type="ECO:0000256" key="3">
    <source>
        <dbReference type="SAM" id="MobiDB-lite"/>
    </source>
</evidence>
<dbReference type="InterPro" id="IPR011990">
    <property type="entry name" value="TPR-like_helical_dom_sf"/>
</dbReference>
<dbReference type="Gene3D" id="1.10.150.50">
    <property type="entry name" value="Transcription Factor, Ets-1"/>
    <property type="match status" value="1"/>
</dbReference>
<evidence type="ECO:0000256" key="2">
    <source>
        <dbReference type="PROSITE-ProRule" id="PRU00339"/>
    </source>
</evidence>
<dbReference type="OrthoDB" id="2384430at2759"/>
<evidence type="ECO:0000313" key="7">
    <source>
        <dbReference type="EnsemblProtists" id="EKX39188"/>
    </source>
</evidence>
<comment type="similarity">
    <text evidence="1">Belongs to the sel-1 family.</text>
</comment>
<name>L1ISG9_GUITC</name>
<dbReference type="PROSITE" id="PS50005">
    <property type="entry name" value="TPR"/>
    <property type="match status" value="1"/>
</dbReference>